<name>A0A371GDE7_MUCPR</name>
<reference evidence="1" key="1">
    <citation type="submission" date="2018-05" db="EMBL/GenBank/DDBJ databases">
        <title>Draft genome of Mucuna pruriens seed.</title>
        <authorList>
            <person name="Nnadi N.E."/>
            <person name="Vos R."/>
            <person name="Hasami M.H."/>
            <person name="Devisetty U.K."/>
            <person name="Aguiy J.C."/>
        </authorList>
    </citation>
    <scope>NUCLEOTIDE SEQUENCE [LARGE SCALE GENOMIC DNA]</scope>
    <source>
        <strain evidence="1">JCA_2017</strain>
    </source>
</reference>
<dbReference type="EMBL" id="QJKJ01005962">
    <property type="protein sequence ID" value="RDX88353.1"/>
    <property type="molecule type" value="Genomic_DNA"/>
</dbReference>
<proteinExistence type="predicted"/>
<dbReference type="Proteomes" id="UP000257109">
    <property type="component" value="Unassembled WGS sequence"/>
</dbReference>
<gene>
    <name evidence="1" type="ORF">CR513_30064</name>
</gene>
<evidence type="ECO:0000313" key="2">
    <source>
        <dbReference type="Proteomes" id="UP000257109"/>
    </source>
</evidence>
<accession>A0A371GDE7</accession>
<protein>
    <submittedName>
        <fullName evidence="1">Uncharacterized protein</fullName>
    </submittedName>
</protein>
<organism evidence="1 2">
    <name type="scientific">Mucuna pruriens</name>
    <name type="common">Velvet bean</name>
    <name type="synonym">Dolichos pruriens</name>
    <dbReference type="NCBI Taxonomy" id="157652"/>
    <lineage>
        <taxon>Eukaryota</taxon>
        <taxon>Viridiplantae</taxon>
        <taxon>Streptophyta</taxon>
        <taxon>Embryophyta</taxon>
        <taxon>Tracheophyta</taxon>
        <taxon>Spermatophyta</taxon>
        <taxon>Magnoliopsida</taxon>
        <taxon>eudicotyledons</taxon>
        <taxon>Gunneridae</taxon>
        <taxon>Pentapetalae</taxon>
        <taxon>rosids</taxon>
        <taxon>fabids</taxon>
        <taxon>Fabales</taxon>
        <taxon>Fabaceae</taxon>
        <taxon>Papilionoideae</taxon>
        <taxon>50 kb inversion clade</taxon>
        <taxon>NPAAA clade</taxon>
        <taxon>indigoferoid/millettioid clade</taxon>
        <taxon>Phaseoleae</taxon>
        <taxon>Mucuna</taxon>
    </lineage>
</organism>
<evidence type="ECO:0000313" key="1">
    <source>
        <dbReference type="EMBL" id="RDX88353.1"/>
    </source>
</evidence>
<dbReference type="AlphaFoldDB" id="A0A371GDE7"/>
<sequence length="148" mass="17142">AKEKAKLYLAIANIDLALREGESLILIVESTTTQKMFRDREISQINISMYDGVNSVYEHMLKMVDYCNKLKSVKPEIDSYMILKILESLLSQFEILNTFYNIENHERNIDEIIAIPYNNKFTTSTYGTKDAKSNSIEKFNDGKKKIEN</sequence>
<comment type="caution">
    <text evidence="1">The sequence shown here is derived from an EMBL/GenBank/DDBJ whole genome shotgun (WGS) entry which is preliminary data.</text>
</comment>
<feature type="non-terminal residue" evidence="1">
    <location>
        <position position="148"/>
    </location>
</feature>
<feature type="non-terminal residue" evidence="1">
    <location>
        <position position="1"/>
    </location>
</feature>
<keyword evidence="2" id="KW-1185">Reference proteome</keyword>
<dbReference type="OrthoDB" id="1633296at2759"/>